<evidence type="ECO:0000256" key="1">
    <source>
        <dbReference type="SAM" id="Phobius"/>
    </source>
</evidence>
<reference evidence="2" key="1">
    <citation type="submission" date="2015-11" db="EMBL/GenBank/DDBJ databases">
        <authorList>
            <person name="Zhang Y."/>
            <person name="Guo Z."/>
        </authorList>
    </citation>
    <scope>NUCLEOTIDE SEQUENCE</scope>
    <source>
        <strain evidence="2">BN30871</strain>
    </source>
</reference>
<organism evidence="2">
    <name type="scientific">Sulfurovum sp. enrichment culture clone C5</name>
    <dbReference type="NCBI Taxonomy" id="497650"/>
    <lineage>
        <taxon>Bacteria</taxon>
        <taxon>Pseudomonadati</taxon>
        <taxon>Campylobacterota</taxon>
        <taxon>Epsilonproteobacteria</taxon>
        <taxon>Campylobacterales</taxon>
        <taxon>Sulfurovaceae</taxon>
        <taxon>Sulfurovum</taxon>
        <taxon>environmental samples</taxon>
    </lineage>
</organism>
<keyword evidence="1" id="KW-0812">Transmembrane</keyword>
<accession>A0A0S4XN75</accession>
<dbReference type="AlphaFoldDB" id="A0A0S4XN75"/>
<feature type="transmembrane region" description="Helical" evidence="1">
    <location>
        <begin position="454"/>
        <end position="474"/>
    </location>
</feature>
<dbReference type="Gene3D" id="2.160.20.80">
    <property type="entry name" value="E3 ubiquitin-protein ligase SopA"/>
    <property type="match status" value="1"/>
</dbReference>
<sequence>MKTGNIFYDTLPKIEQEKYKILFEDKSDWYIEDNNGNQNWNQSKEKINDFDDKLKKFIISQYNLSFLHFPPFDIKNYIFKKDREVIFCNSIFYGKTDFNSGFTKYIQETNFENATFREKVDFSQYTFGYKISFKSTTFNKDVDFKLSNFTKYINFRSTTFKKDVNFDEAIFENKVSFWGAIFHDKVHFDSTVFKETFNFTKTQINKITLVNTNVENANLLEISAYDETNPKDPKPLTKDNFENKESARLIKAHFEKQNNITEANKYFVIEQEKYIDELKDKDNKTEGGKLTKLFPLYLNKYVSNFGTDWLRSILILFLWGFVALFLYMTNRYSLFTFPNEFYMANEWNKSNIVTTVFIFIIFVLAYLLNLYFVEVQNYKRKAIIGYFRFLHKHIKIKSKLYKTLMIIKFCILSLVAICIFIFCLYDSNLFNLISKLINPINAFKDDETFKGYEAFGAMVRIISATIIYQIIVAFRQFTRRG</sequence>
<keyword evidence="1" id="KW-0472">Membrane</keyword>
<keyword evidence="1" id="KW-1133">Transmembrane helix</keyword>
<feature type="transmembrane region" description="Helical" evidence="1">
    <location>
        <begin position="405"/>
        <end position="425"/>
    </location>
</feature>
<proteinExistence type="predicted"/>
<feature type="transmembrane region" description="Helical" evidence="1">
    <location>
        <begin position="309"/>
        <end position="328"/>
    </location>
</feature>
<dbReference type="Pfam" id="PF13576">
    <property type="entry name" value="Pentapeptide_3"/>
    <property type="match status" value="1"/>
</dbReference>
<dbReference type="InterPro" id="IPR001646">
    <property type="entry name" value="5peptide_repeat"/>
</dbReference>
<evidence type="ECO:0000313" key="2">
    <source>
        <dbReference type="EMBL" id="CUV65762.1"/>
    </source>
</evidence>
<dbReference type="EMBL" id="FAXN01000045">
    <property type="protein sequence ID" value="CUV65762.1"/>
    <property type="molecule type" value="Genomic_DNA"/>
</dbReference>
<feature type="transmembrane region" description="Helical" evidence="1">
    <location>
        <begin position="352"/>
        <end position="373"/>
    </location>
</feature>
<protein>
    <submittedName>
        <fullName evidence="2">Uncharacterized protein</fullName>
    </submittedName>
</protein>
<name>A0A0S4XN75_9BACT</name>
<gene>
    <name evidence="2" type="ORF">BN3087_440010</name>
</gene>